<dbReference type="EMBL" id="VBAL01000135">
    <property type="protein sequence ID" value="TMI99453.1"/>
    <property type="molecule type" value="Genomic_DNA"/>
</dbReference>
<reference evidence="2 3" key="1">
    <citation type="journal article" date="2019" name="Nat. Microbiol.">
        <title>Mediterranean grassland soil C-N compound turnover is dependent on rainfall and depth, and is mediated by genomically divergent microorganisms.</title>
        <authorList>
            <person name="Diamond S."/>
            <person name="Andeer P.F."/>
            <person name="Li Z."/>
            <person name="Crits-Christoph A."/>
            <person name="Burstein D."/>
            <person name="Anantharaman K."/>
            <person name="Lane K.R."/>
            <person name="Thomas B.C."/>
            <person name="Pan C."/>
            <person name="Northen T.R."/>
            <person name="Banfield J.F."/>
        </authorList>
    </citation>
    <scope>NUCLEOTIDE SEQUENCE [LARGE SCALE GENOMIC DNA]</scope>
    <source>
        <strain evidence="2">NP_4</strain>
    </source>
</reference>
<proteinExistence type="predicted"/>
<accession>A0A537KUN2</accession>
<sequence>MKRASKIPGERAAESAPGGTMNGRLKFDAVSCEPRALVTRAQVQLSVGGTQRIGIATGLTATVSPLDIVAEATIDAVQGFIDRADITLDSVAEVTTGQRPLVVVTMGLRDARGKIMLAGTAVLNGDPYLAVAKAVLHALNRRIGSLLQ</sequence>
<evidence type="ECO:0000313" key="3">
    <source>
        <dbReference type="Proteomes" id="UP000319353"/>
    </source>
</evidence>
<dbReference type="AlphaFoldDB" id="A0A537KUN2"/>
<protein>
    <recommendedName>
        <fullName evidence="4">2-isopropylmalate synthase LeuA allosteric (dimerisation) domain-containing protein</fullName>
    </recommendedName>
</protein>
<evidence type="ECO:0008006" key="4">
    <source>
        <dbReference type="Google" id="ProtNLM"/>
    </source>
</evidence>
<organism evidence="2 3">
    <name type="scientific">Candidatus Segetimicrobium genomatis</name>
    <dbReference type="NCBI Taxonomy" id="2569760"/>
    <lineage>
        <taxon>Bacteria</taxon>
        <taxon>Bacillati</taxon>
        <taxon>Candidatus Sysuimicrobiota</taxon>
        <taxon>Candidatus Sysuimicrobiia</taxon>
        <taxon>Candidatus Sysuimicrobiales</taxon>
        <taxon>Candidatus Segetimicrobiaceae</taxon>
        <taxon>Candidatus Segetimicrobium</taxon>
    </lineage>
</organism>
<feature type="region of interest" description="Disordered" evidence="1">
    <location>
        <begin position="1"/>
        <end position="20"/>
    </location>
</feature>
<comment type="caution">
    <text evidence="2">The sequence shown here is derived from an EMBL/GenBank/DDBJ whole genome shotgun (WGS) entry which is preliminary data.</text>
</comment>
<name>A0A537KUN2_9BACT</name>
<gene>
    <name evidence="2" type="ORF">E6H01_11015</name>
</gene>
<evidence type="ECO:0000256" key="1">
    <source>
        <dbReference type="SAM" id="MobiDB-lite"/>
    </source>
</evidence>
<evidence type="ECO:0000313" key="2">
    <source>
        <dbReference type="EMBL" id="TMI99453.1"/>
    </source>
</evidence>
<dbReference type="Proteomes" id="UP000319353">
    <property type="component" value="Unassembled WGS sequence"/>
</dbReference>